<dbReference type="RefSeq" id="WP_094095361.1">
    <property type="nucleotide sequence ID" value="NZ_BMHF01000002.1"/>
</dbReference>
<protein>
    <recommendedName>
        <fullName evidence="2">NERD domain-containing protein</fullName>
    </recommendedName>
</protein>
<name>A0ABQ1FRA8_9BACL</name>
<sequence length="242" mass="27558">MLNKILALFRKPQPAKVSKKPPSAAASKSRRKVEAGRIGELGEHKINIQLDQLPKDCKSLSDLMVKNPKSRTGYSQIDHLVITPYALFVIETKNYNGEIKGGRSDKQWSVSNRFKMYNPLMQNYGHIKAVENLLADETNLRFVSLVSFTMRCRFSIDPELRKIHSDELIVYDTELSEFISRKLIRLKTEKPEPLFNPETIQKIYDELKQANITDPAIRQQHIDSIKTTKSSASSGHGQKTSS</sequence>
<dbReference type="EMBL" id="BMHF01000002">
    <property type="protein sequence ID" value="GGA26099.1"/>
    <property type="molecule type" value="Genomic_DNA"/>
</dbReference>
<accession>A0ABQ1FRA8</accession>
<evidence type="ECO:0000313" key="4">
    <source>
        <dbReference type="Proteomes" id="UP000609323"/>
    </source>
</evidence>
<keyword evidence="4" id="KW-1185">Reference proteome</keyword>
<feature type="compositionally biased region" description="Low complexity" evidence="1">
    <location>
        <begin position="13"/>
        <end position="27"/>
    </location>
</feature>
<organism evidence="3 4">
    <name type="scientific">Paenibacillus physcomitrellae</name>
    <dbReference type="NCBI Taxonomy" id="1619311"/>
    <lineage>
        <taxon>Bacteria</taxon>
        <taxon>Bacillati</taxon>
        <taxon>Bacillota</taxon>
        <taxon>Bacilli</taxon>
        <taxon>Bacillales</taxon>
        <taxon>Paenibacillaceae</taxon>
        <taxon>Paenibacillus</taxon>
    </lineage>
</organism>
<dbReference type="PROSITE" id="PS50965">
    <property type="entry name" value="NERD"/>
    <property type="match status" value="1"/>
</dbReference>
<feature type="domain" description="NERD" evidence="2">
    <location>
        <begin position="38"/>
        <end position="153"/>
    </location>
</feature>
<gene>
    <name evidence="3" type="ORF">GCM10010917_08680</name>
</gene>
<dbReference type="InterPro" id="IPR011528">
    <property type="entry name" value="NERD"/>
</dbReference>
<feature type="region of interest" description="Disordered" evidence="1">
    <location>
        <begin position="223"/>
        <end position="242"/>
    </location>
</feature>
<evidence type="ECO:0000259" key="2">
    <source>
        <dbReference type="PROSITE" id="PS50965"/>
    </source>
</evidence>
<reference evidence="4" key="1">
    <citation type="journal article" date="2019" name="Int. J. Syst. Evol. Microbiol.">
        <title>The Global Catalogue of Microorganisms (GCM) 10K type strain sequencing project: providing services to taxonomists for standard genome sequencing and annotation.</title>
        <authorList>
            <consortium name="The Broad Institute Genomics Platform"/>
            <consortium name="The Broad Institute Genome Sequencing Center for Infectious Disease"/>
            <person name="Wu L."/>
            <person name="Ma J."/>
        </authorList>
    </citation>
    <scope>NUCLEOTIDE SEQUENCE [LARGE SCALE GENOMIC DNA]</scope>
    <source>
        <strain evidence="4">CGMCC 1.15044</strain>
    </source>
</reference>
<feature type="compositionally biased region" description="Polar residues" evidence="1">
    <location>
        <begin position="227"/>
        <end position="242"/>
    </location>
</feature>
<evidence type="ECO:0000313" key="3">
    <source>
        <dbReference type="EMBL" id="GGA26099.1"/>
    </source>
</evidence>
<proteinExistence type="predicted"/>
<comment type="caution">
    <text evidence="3">The sequence shown here is derived from an EMBL/GenBank/DDBJ whole genome shotgun (WGS) entry which is preliminary data.</text>
</comment>
<evidence type="ECO:0000256" key="1">
    <source>
        <dbReference type="SAM" id="MobiDB-lite"/>
    </source>
</evidence>
<dbReference type="Pfam" id="PF08378">
    <property type="entry name" value="NERD"/>
    <property type="match status" value="1"/>
</dbReference>
<dbReference type="Proteomes" id="UP000609323">
    <property type="component" value="Unassembled WGS sequence"/>
</dbReference>
<feature type="region of interest" description="Disordered" evidence="1">
    <location>
        <begin position="13"/>
        <end position="33"/>
    </location>
</feature>